<evidence type="ECO:0000256" key="4">
    <source>
        <dbReference type="ARBA" id="ARBA00022481"/>
    </source>
</evidence>
<dbReference type="GO" id="GO:0015627">
    <property type="term" value="C:type II protein secretion system complex"/>
    <property type="evidence" value="ECO:0007669"/>
    <property type="project" value="UniProtKB-UniRule"/>
</dbReference>
<dbReference type="Proteomes" id="UP000235116">
    <property type="component" value="Chromosome"/>
</dbReference>
<evidence type="ECO:0000256" key="6">
    <source>
        <dbReference type="ARBA" id="ARBA00022692"/>
    </source>
</evidence>
<evidence type="ECO:0000256" key="1">
    <source>
        <dbReference type="ARBA" id="ARBA00004377"/>
    </source>
</evidence>
<dbReference type="NCBIfam" id="TIGR01707">
    <property type="entry name" value="gspI"/>
    <property type="match status" value="1"/>
</dbReference>
<keyword evidence="3" id="KW-1003">Cell membrane</keyword>
<comment type="subcellular location">
    <subcellularLocation>
        <location evidence="1 9">Cell inner membrane</location>
        <topology evidence="1 9">Single-pass membrane protein</topology>
    </subcellularLocation>
</comment>
<keyword evidence="4 9" id="KW-0488">Methylation</keyword>
<dbReference type="InterPro" id="IPR045584">
    <property type="entry name" value="Pilin-like"/>
</dbReference>
<keyword evidence="6 9" id="KW-0812">Transmembrane</keyword>
<keyword evidence="5 9" id="KW-0997">Cell inner membrane</keyword>
<evidence type="ECO:0000256" key="7">
    <source>
        <dbReference type="ARBA" id="ARBA00022989"/>
    </source>
</evidence>
<feature type="transmembrane region" description="Helical" evidence="9">
    <location>
        <begin position="21"/>
        <end position="46"/>
    </location>
</feature>
<protein>
    <recommendedName>
        <fullName evidence="9">Type II secretion system protein I</fullName>
        <shortName evidence="9">T2SS minor pseudopilin I</shortName>
    </recommendedName>
</protein>
<keyword evidence="7 9" id="KW-1133">Transmembrane helix</keyword>
<dbReference type="Pfam" id="PF07963">
    <property type="entry name" value="N_methyl"/>
    <property type="match status" value="1"/>
</dbReference>
<comment type="similarity">
    <text evidence="2 9">Belongs to the GSP I family.</text>
</comment>
<comment type="function">
    <text evidence="9">Component of the type II secretion system required for the energy-dependent secretion of extracellular factors such as proteases and toxins from the periplasm.</text>
</comment>
<proteinExistence type="inferred from homology"/>
<evidence type="ECO:0000256" key="5">
    <source>
        <dbReference type="ARBA" id="ARBA00022519"/>
    </source>
</evidence>
<dbReference type="KEGG" id="kak:Kalk_00325"/>
<dbReference type="InterPro" id="IPR012902">
    <property type="entry name" value="N_methyl_site"/>
</dbReference>
<dbReference type="SUPFAM" id="SSF54523">
    <property type="entry name" value="Pili subunits"/>
    <property type="match status" value="1"/>
</dbReference>
<dbReference type="EMBL" id="CP022684">
    <property type="protein sequence ID" value="AUM10979.1"/>
    <property type="molecule type" value="Genomic_DNA"/>
</dbReference>
<dbReference type="InterPro" id="IPR010052">
    <property type="entry name" value="T2SS_protein-GspI"/>
</dbReference>
<organism evidence="11 12">
    <name type="scientific">Ketobacter alkanivorans</name>
    <dbReference type="NCBI Taxonomy" id="1917421"/>
    <lineage>
        <taxon>Bacteria</taxon>
        <taxon>Pseudomonadati</taxon>
        <taxon>Pseudomonadota</taxon>
        <taxon>Gammaproteobacteria</taxon>
        <taxon>Pseudomonadales</taxon>
        <taxon>Ketobacteraceae</taxon>
        <taxon>Ketobacter</taxon>
    </lineage>
</organism>
<comment type="subunit">
    <text evidence="9">Type II secretion is composed of four main components: the outer membrane complex, the inner membrane complex, the cytoplasmic secretion ATPase and the periplasm-spanning pseudopilus.</text>
</comment>
<evidence type="ECO:0000313" key="12">
    <source>
        <dbReference type="Proteomes" id="UP000235116"/>
    </source>
</evidence>
<evidence type="ECO:0000259" key="10">
    <source>
        <dbReference type="Pfam" id="PF02501"/>
    </source>
</evidence>
<dbReference type="AlphaFoldDB" id="A0A2K9LF40"/>
<name>A0A2K9LF40_9GAMM</name>
<reference evidence="12" key="1">
    <citation type="submission" date="2017-08" db="EMBL/GenBank/DDBJ databases">
        <title>Direct submision.</title>
        <authorList>
            <person name="Kim S.-J."/>
            <person name="Rhee S.-K."/>
        </authorList>
    </citation>
    <scope>NUCLEOTIDE SEQUENCE [LARGE SCALE GENOMIC DNA]</scope>
    <source>
        <strain evidence="12">GI5</strain>
    </source>
</reference>
<dbReference type="Gene3D" id="3.30.1300.30">
    <property type="entry name" value="GSPII I/J protein-like"/>
    <property type="match status" value="1"/>
</dbReference>
<evidence type="ECO:0000256" key="9">
    <source>
        <dbReference type="RuleBase" id="RU368030"/>
    </source>
</evidence>
<evidence type="ECO:0000256" key="8">
    <source>
        <dbReference type="ARBA" id="ARBA00023136"/>
    </source>
</evidence>
<gene>
    <name evidence="11" type="primary">gspI</name>
    <name evidence="11" type="ORF">Kalk_00325</name>
</gene>
<comment type="PTM">
    <text evidence="9">Cleaved by prepilin peptidase.</text>
</comment>
<dbReference type="Pfam" id="PF02501">
    <property type="entry name" value="T2SSI"/>
    <property type="match status" value="1"/>
</dbReference>
<feature type="domain" description="Type II secretion system protein GspI C-terminal" evidence="10">
    <location>
        <begin position="60"/>
        <end position="139"/>
    </location>
</feature>
<evidence type="ECO:0000313" key="11">
    <source>
        <dbReference type="EMBL" id="AUM10979.1"/>
    </source>
</evidence>
<dbReference type="NCBIfam" id="TIGR02532">
    <property type="entry name" value="IV_pilin_GFxxxE"/>
    <property type="match status" value="1"/>
</dbReference>
<dbReference type="PANTHER" id="PTHR38779:SF2">
    <property type="entry name" value="TYPE II SECRETION SYSTEM PROTEIN I-RELATED"/>
    <property type="match status" value="1"/>
</dbReference>
<sequence length="146" mass="15877">MKLARSGSVMKMIRIDNASGIRSAAGFTLIEVMVALAIFAVAVAGLSSAMHNNVRNANYLKEKTVANWIANNKMVEIHAAGDYPPLQDRSDKIEYAGTQWVVNTKIQKAQTKMAIRIIEVSVGMESDGEPNYFATITGLVSDTKSK</sequence>
<evidence type="ECO:0000256" key="3">
    <source>
        <dbReference type="ARBA" id="ARBA00022475"/>
    </source>
</evidence>
<accession>A0A2K9LF40</accession>
<dbReference type="GO" id="GO:0015628">
    <property type="term" value="P:protein secretion by the type II secretion system"/>
    <property type="evidence" value="ECO:0007669"/>
    <property type="project" value="UniProtKB-UniRule"/>
</dbReference>
<evidence type="ECO:0000256" key="2">
    <source>
        <dbReference type="ARBA" id="ARBA00008358"/>
    </source>
</evidence>
<dbReference type="PANTHER" id="PTHR38779">
    <property type="entry name" value="TYPE II SECRETION SYSTEM PROTEIN I-RELATED"/>
    <property type="match status" value="1"/>
</dbReference>
<keyword evidence="12" id="KW-1185">Reference proteome</keyword>
<dbReference type="InterPro" id="IPR003413">
    <property type="entry name" value="T2SS_GspI_C"/>
</dbReference>
<keyword evidence="8 9" id="KW-0472">Membrane</keyword>
<dbReference type="GO" id="GO:0005886">
    <property type="term" value="C:plasma membrane"/>
    <property type="evidence" value="ECO:0007669"/>
    <property type="project" value="UniProtKB-SubCell"/>
</dbReference>